<sequence>MNSVRDQSGSPYGDTTTPRSPFSPFSPLSIGDERHRNLADSKRDATTPRSPFSPFSPLSVDKSLAESKFQQALASSGVILDPLSPGSHHGGHKFHEVFQMKQGRYDLQASKISEMMKSSSLDNAPTQSLLSVVNGILDESIERKNADDDDQRVACLLRKVVQEIERRISTQAEHLRTQNNIFKAREEKYQSRINVLEALASGSGEENEIATQQLRQMKTEKSNWEEKKKNEEEDMLKLLKENDQYNVEISVLKQELETTKRECEQQCSKMESQTLTQKAKWEEQCKNEEEDMAKLSKENDQFNLEVSALRQELEKTKKAYEHQCSQMESQTVLATTGIESRLKELEQERKEAHTAKTSLEVKVKELEKMGEEAHTTKQVLEEKIKELQQMEKETKTANTSLERKIQELEQNLVNWKNRVKEMEEKSESKHQSWSQKEVSYRSFINHQSQALQELRFYSRSIKQEILKVQENYTEQFSQLGKKLIELSNAAENYHAVLTENRKLFNELQELKGNIRVFCRVRPFLPGQGTPNTVVEHVGEDGELVVTNPTRQGKDGLRQFRFNKVYSPNATQAEVFSDIKPLVRSVLDGFNVCIFAYGQTGSGKTYTMTGPDGASEEDWGVNYPEVFSDIKPLVRSVLDGFNVCIFAYGQTGSGKTYTMTGPDGASEEDWGVNYRALNDLFKISQSRKGNINYDVGVQMVEIYNEQVLDLLSDDSSQKKYPLFQLLVLYSLSFITKNGLAVPDASMYPVTSTLDVITLMDIGLENRSVGATAMNERSSRSHSIVTVHVRGKDMKTGSVLHGNLHLVDLAGSERVDRSEVKGDRLREAQHINKSLSSLGDVIFSLASKSSHIPYRNSKLTQLLQSSLGGRAKTLMFVQLNPDATSYSESMSTLKFAERVSGVELGAAKSSKEGKDARDLMEQVVSLKDTIARKDEEIERLHHSNRLQKPMVRRKSFGQTDDMNSETGEYSSQSRHSVTDGESLSSSVEVEYEERLSEVTSDASSIGTQRSTDVAKRPPKIADRFNNQTFVVVMLSRLRLPTATMAGKQIGGDGVIPANLAGMTKSQLYGIMSQMKALIDQNHEQAREILIQNPLLTKALFQAQIMLGMVQPPQVVPKVEPQQSHQSLLPKPSVQAHTPSLQTGVGLQEPAATVQPQAPSRKHTLPMPPPPQQPRFSHPQRLNPAGNSLSRPQSSQVQTAPPPAPHHPTSQPQSFHHLDTPASSTQLQQQAMHSVGAPQQQPRPYLHQFGPSQTGPNAGFQHHGAPPQHHSQPMFHSGNRLPASGGPQFPQGQPHLVSQPPYQGGGQFRGDYNNNQLGGPMGADRGPSWMAGQSDSSNITHLPGLGPVPPPSQVGPGGGPPPRPAPSKEACVLFVDDCVFPICSDICRDGEGIASTGDEPDPRADQFTATRTEKPSPSAPTDSPTVKLIATVAWSPCYSLEETGLGFECKVRVK</sequence>
<accession>A0ABQ7ATG3</accession>
<reference evidence="6 7" key="1">
    <citation type="journal article" date="2020" name="BMC Genomics">
        <title>Intraspecific diversification of the crop wild relative Brassica cretica Lam. using demographic model selection.</title>
        <authorList>
            <person name="Kioukis A."/>
            <person name="Michalopoulou V.A."/>
            <person name="Briers L."/>
            <person name="Pirintsos S."/>
            <person name="Studholme D.J."/>
            <person name="Pavlidis P."/>
            <person name="Sarris P.F."/>
        </authorList>
    </citation>
    <scope>NUCLEOTIDE SEQUENCE [LARGE SCALE GENOMIC DNA]</scope>
    <source>
        <strain evidence="7">cv. PFS-1207/04</strain>
    </source>
</reference>
<organism evidence="6 7">
    <name type="scientific">Brassica cretica</name>
    <name type="common">Mustard</name>
    <dbReference type="NCBI Taxonomy" id="69181"/>
    <lineage>
        <taxon>Eukaryota</taxon>
        <taxon>Viridiplantae</taxon>
        <taxon>Streptophyta</taxon>
        <taxon>Embryophyta</taxon>
        <taxon>Tracheophyta</taxon>
        <taxon>Spermatophyta</taxon>
        <taxon>Magnoliopsida</taxon>
        <taxon>eudicotyledons</taxon>
        <taxon>Gunneridae</taxon>
        <taxon>Pentapetalae</taxon>
        <taxon>rosids</taxon>
        <taxon>malvids</taxon>
        <taxon>Brassicales</taxon>
        <taxon>Brassicaceae</taxon>
        <taxon>Brassiceae</taxon>
        <taxon>Brassica</taxon>
    </lineage>
</organism>
<feature type="compositionally biased region" description="Low complexity" evidence="4">
    <location>
        <begin position="15"/>
        <end position="29"/>
    </location>
</feature>
<evidence type="ECO:0000259" key="5">
    <source>
        <dbReference type="PROSITE" id="PS50067"/>
    </source>
</evidence>
<feature type="binding site" evidence="2">
    <location>
        <begin position="597"/>
        <end position="604"/>
    </location>
    <ligand>
        <name>ATP</name>
        <dbReference type="ChEBI" id="CHEBI:30616"/>
    </ligand>
</feature>
<dbReference type="PANTHER" id="PTHR47972">
    <property type="entry name" value="KINESIN-LIKE PROTEIN KLP-3"/>
    <property type="match status" value="1"/>
</dbReference>
<evidence type="ECO:0000256" key="4">
    <source>
        <dbReference type="SAM" id="MobiDB-lite"/>
    </source>
</evidence>
<feature type="compositionally biased region" description="Polar residues" evidence="4">
    <location>
        <begin position="1182"/>
        <end position="1195"/>
    </location>
</feature>
<dbReference type="EMBL" id="QGKV02001556">
    <property type="protein sequence ID" value="KAF3517417.1"/>
    <property type="molecule type" value="Genomic_DNA"/>
</dbReference>
<dbReference type="InterPro" id="IPR001752">
    <property type="entry name" value="Kinesin_motor_dom"/>
</dbReference>
<dbReference type="InterPro" id="IPR036961">
    <property type="entry name" value="Kinesin_motor_dom_sf"/>
</dbReference>
<dbReference type="Gene3D" id="3.40.850.10">
    <property type="entry name" value="Kinesin motor domain"/>
    <property type="match status" value="2"/>
</dbReference>
<feature type="non-terminal residue" evidence="6">
    <location>
        <position position="1451"/>
    </location>
</feature>
<dbReference type="Gene3D" id="1.20.5.170">
    <property type="match status" value="1"/>
</dbReference>
<evidence type="ECO:0000256" key="3">
    <source>
        <dbReference type="SAM" id="Coils"/>
    </source>
</evidence>
<keyword evidence="2" id="KW-0067">ATP-binding</keyword>
<dbReference type="PROSITE" id="PS50067">
    <property type="entry name" value="KINESIN_MOTOR_2"/>
    <property type="match status" value="1"/>
</dbReference>
<feature type="compositionally biased region" description="Polar residues" evidence="4">
    <location>
        <begin position="1218"/>
        <end position="1239"/>
    </location>
</feature>
<dbReference type="SMART" id="SM00129">
    <property type="entry name" value="KISc"/>
    <property type="match status" value="1"/>
</dbReference>
<evidence type="ECO:0000313" key="6">
    <source>
        <dbReference type="EMBL" id="KAF3517417.1"/>
    </source>
</evidence>
<dbReference type="Pfam" id="PF16796">
    <property type="entry name" value="Microtub_bd"/>
    <property type="match status" value="1"/>
</dbReference>
<feature type="compositionally biased region" description="Pro residues" evidence="4">
    <location>
        <begin position="1343"/>
        <end position="1362"/>
    </location>
</feature>
<comment type="similarity">
    <text evidence="2">Belongs to the TRAFAC class myosin-kinesin ATPase superfamily. Kinesin family.</text>
</comment>
<feature type="compositionally biased region" description="Basic and acidic residues" evidence="4">
    <location>
        <begin position="31"/>
        <end position="46"/>
    </location>
</feature>
<feature type="region of interest" description="Disordered" evidence="4">
    <location>
        <begin position="947"/>
        <end position="983"/>
    </location>
</feature>
<dbReference type="Proteomes" id="UP000266723">
    <property type="component" value="Unassembled WGS sequence"/>
</dbReference>
<feature type="region of interest" description="Disordered" evidence="4">
    <location>
        <begin position="1"/>
        <end position="57"/>
    </location>
</feature>
<feature type="compositionally biased region" description="Polar residues" evidence="4">
    <location>
        <begin position="1"/>
        <end position="14"/>
    </location>
</feature>
<dbReference type="InterPro" id="IPR027640">
    <property type="entry name" value="Kinesin-like_fam"/>
</dbReference>
<keyword evidence="2" id="KW-0547">Nucleotide-binding</keyword>
<feature type="region of interest" description="Disordered" evidence="4">
    <location>
        <begin position="1388"/>
        <end position="1421"/>
    </location>
</feature>
<keyword evidence="1 2" id="KW-0505">Motor protein</keyword>
<feature type="region of interest" description="Disordered" evidence="4">
    <location>
        <begin position="993"/>
        <end position="1012"/>
    </location>
</feature>
<feature type="compositionally biased region" description="Polar residues" evidence="4">
    <location>
        <begin position="1328"/>
        <end position="1337"/>
    </location>
</feature>
<evidence type="ECO:0000256" key="2">
    <source>
        <dbReference type="PROSITE-ProRule" id="PRU00283"/>
    </source>
</evidence>
<dbReference type="PANTHER" id="PTHR47972:SF50">
    <property type="entry name" value="KINESIN-LIKE PROTEIN KIN-14P"/>
    <property type="match status" value="1"/>
</dbReference>
<gene>
    <name evidence="6" type="ORF">DY000_02063849</name>
</gene>
<name>A0ABQ7ATG3_BRACR</name>
<dbReference type="SUPFAM" id="SSF57997">
    <property type="entry name" value="Tropomyosin"/>
    <property type="match status" value="1"/>
</dbReference>
<feature type="compositionally biased region" description="Polar residues" evidence="4">
    <location>
        <begin position="1132"/>
        <end position="1142"/>
    </location>
</feature>
<feature type="compositionally biased region" description="Low complexity" evidence="4">
    <location>
        <begin position="48"/>
        <end position="57"/>
    </location>
</feature>
<comment type="caution">
    <text evidence="6">The sequence shown here is derived from an EMBL/GenBank/DDBJ whole genome shotgun (WGS) entry which is preliminary data.</text>
</comment>
<dbReference type="InterPro" id="IPR025742">
    <property type="entry name" value="CSTF2_hinge"/>
</dbReference>
<keyword evidence="7" id="KW-1185">Reference proteome</keyword>
<dbReference type="Pfam" id="PF00225">
    <property type="entry name" value="Kinesin"/>
    <property type="match status" value="1"/>
</dbReference>
<feature type="coiled-coil region" evidence="3">
    <location>
        <begin position="207"/>
        <end position="425"/>
    </location>
</feature>
<feature type="compositionally biased region" description="Polar residues" evidence="4">
    <location>
        <begin position="997"/>
        <end position="1009"/>
    </location>
</feature>
<dbReference type="InterPro" id="IPR031852">
    <property type="entry name" value="Vik1/Cik1_MT-bd"/>
</dbReference>
<feature type="domain" description="Kinesin motor" evidence="5">
    <location>
        <begin position="513"/>
        <end position="900"/>
    </location>
</feature>
<protein>
    <recommendedName>
        <fullName evidence="5">Kinesin motor domain-containing protein</fullName>
    </recommendedName>
</protein>
<dbReference type="InterPro" id="IPR027417">
    <property type="entry name" value="P-loop_NTPase"/>
</dbReference>
<evidence type="ECO:0000313" key="7">
    <source>
        <dbReference type="Proteomes" id="UP000266723"/>
    </source>
</evidence>
<keyword evidence="3" id="KW-0175">Coiled coil</keyword>
<evidence type="ECO:0000256" key="1">
    <source>
        <dbReference type="ARBA" id="ARBA00023175"/>
    </source>
</evidence>
<proteinExistence type="inferred from homology"/>
<dbReference type="PRINTS" id="PR00380">
    <property type="entry name" value="KINESINHEAVY"/>
</dbReference>
<dbReference type="Gene3D" id="1.25.40.630">
    <property type="match status" value="1"/>
</dbReference>
<feature type="region of interest" description="Disordered" evidence="4">
    <location>
        <begin position="1114"/>
        <end position="1362"/>
    </location>
</feature>
<dbReference type="SUPFAM" id="SSF52540">
    <property type="entry name" value="P-loop containing nucleoside triphosphate hydrolases"/>
    <property type="match status" value="2"/>
</dbReference>
<dbReference type="Pfam" id="PF14327">
    <property type="entry name" value="CSTF2_hinge"/>
    <property type="match status" value="1"/>
</dbReference>
<feature type="compositionally biased region" description="Polar residues" evidence="4">
    <location>
        <begin position="954"/>
        <end position="973"/>
    </location>
</feature>